<dbReference type="InterPro" id="IPR013083">
    <property type="entry name" value="Znf_RING/FYVE/PHD"/>
</dbReference>
<dbReference type="Gene3D" id="3.30.40.10">
    <property type="entry name" value="Zinc/RING finger domain, C3HC4 (zinc finger)"/>
    <property type="match status" value="1"/>
</dbReference>
<evidence type="ECO:0008006" key="3">
    <source>
        <dbReference type="Google" id="ProtNLM"/>
    </source>
</evidence>
<reference evidence="1 2" key="1">
    <citation type="submission" date="2023-12" db="EMBL/GenBank/DDBJ databases">
        <title>A high-quality genome assembly for Dillenia turbinata (Dilleniales).</title>
        <authorList>
            <person name="Chanderbali A."/>
        </authorList>
    </citation>
    <scope>NUCLEOTIDE SEQUENCE [LARGE SCALE GENOMIC DNA]</scope>
    <source>
        <strain evidence="1">LSX21</strain>
        <tissue evidence="1">Leaf</tissue>
    </source>
</reference>
<organism evidence="1 2">
    <name type="scientific">Dillenia turbinata</name>
    <dbReference type="NCBI Taxonomy" id="194707"/>
    <lineage>
        <taxon>Eukaryota</taxon>
        <taxon>Viridiplantae</taxon>
        <taxon>Streptophyta</taxon>
        <taxon>Embryophyta</taxon>
        <taxon>Tracheophyta</taxon>
        <taxon>Spermatophyta</taxon>
        <taxon>Magnoliopsida</taxon>
        <taxon>eudicotyledons</taxon>
        <taxon>Gunneridae</taxon>
        <taxon>Pentapetalae</taxon>
        <taxon>Dilleniales</taxon>
        <taxon>Dilleniaceae</taxon>
        <taxon>Dillenia</taxon>
    </lineage>
</organism>
<dbReference type="Proteomes" id="UP001370490">
    <property type="component" value="Unassembled WGS sequence"/>
</dbReference>
<dbReference type="PANTHER" id="PTHR46616">
    <property type="entry name" value="UBIQUITIN-PROTEIN LIGASE"/>
    <property type="match status" value="1"/>
</dbReference>
<name>A0AAN8US02_9MAGN</name>
<keyword evidence="2" id="KW-1185">Reference proteome</keyword>
<dbReference type="SUPFAM" id="SSF57850">
    <property type="entry name" value="RING/U-box"/>
    <property type="match status" value="1"/>
</dbReference>
<comment type="caution">
    <text evidence="1">The sequence shown here is derived from an EMBL/GenBank/DDBJ whole genome shotgun (WGS) entry which is preliminary data.</text>
</comment>
<protein>
    <recommendedName>
        <fullName evidence="3">RING-type domain-containing protein</fullName>
    </recommendedName>
</protein>
<gene>
    <name evidence="1" type="ORF">RJ641_014613</name>
</gene>
<evidence type="ECO:0000313" key="2">
    <source>
        <dbReference type="Proteomes" id="UP001370490"/>
    </source>
</evidence>
<dbReference type="AlphaFoldDB" id="A0AAN8US02"/>
<dbReference type="PANTHER" id="PTHR46616:SF2">
    <property type="entry name" value="OS03G0211100 PROTEIN"/>
    <property type="match status" value="1"/>
</dbReference>
<accession>A0AAN8US02</accession>
<evidence type="ECO:0000313" key="1">
    <source>
        <dbReference type="EMBL" id="KAK6920935.1"/>
    </source>
</evidence>
<dbReference type="EMBL" id="JBAMMX010000020">
    <property type="protein sequence ID" value="KAK6920935.1"/>
    <property type="molecule type" value="Genomic_DNA"/>
</dbReference>
<proteinExistence type="predicted"/>
<sequence>MSFPQKACSGEGLECPICRNFFNIVENIPYVFLCGHTLCKNYVLCMNWAIIKFPALPIRLPFLISCPWCNSLSLWLMYHGNLKFPCKNFFLLWMVESINCNGIKSGFCGDHLPLCSLRPNLVIGNQVSNINHIRATSNTAPQQLESNSRIGRHIIFDNNQCRHFSFVYAYYSFICPPITCYIVIKSGLADERFSLDIPLITVTLCRNPLDGDFNCYPLLDIHPRATELHVVHILARLYVIVGAEPDIIVFLIIEELYDKLNCSFVQNYQNV</sequence>